<dbReference type="KEGG" id="dtx:ATSB10_05410"/>
<dbReference type="AlphaFoldDB" id="A0A161J233"/>
<dbReference type="InterPro" id="IPR046163">
    <property type="entry name" value="DUF6165"/>
</dbReference>
<name>A0A161J233_9GAMM</name>
<reference evidence="1 2" key="1">
    <citation type="submission" date="2016-02" db="EMBL/GenBank/DDBJ databases">
        <title>Complete genome sequencing and analysis of ATSB10, Dyella thiooxydans isolated from rhizosphere soil of sunflower (Helianthus annuus L.).</title>
        <authorList>
            <person name="Lee Y."/>
            <person name="Hwangbo K."/>
            <person name="Chung H."/>
            <person name="Yoo J."/>
            <person name="Kim K.Y."/>
            <person name="Sa T.M."/>
            <person name="Um Y."/>
            <person name="Madhaiyan M."/>
        </authorList>
    </citation>
    <scope>NUCLEOTIDE SEQUENCE [LARGE SCALE GENOMIC DNA]</scope>
    <source>
        <strain evidence="1 2">ATSB10</strain>
    </source>
</reference>
<evidence type="ECO:0000313" key="2">
    <source>
        <dbReference type="Proteomes" id="UP000077255"/>
    </source>
</evidence>
<dbReference type="Pfam" id="PF19662">
    <property type="entry name" value="DUF6165"/>
    <property type="match status" value="1"/>
</dbReference>
<dbReference type="STRING" id="445710.ATSB10_05410"/>
<proteinExistence type="predicted"/>
<gene>
    <name evidence="1" type="ORF">ATSB10_05410</name>
</gene>
<protein>
    <submittedName>
        <fullName evidence="1">Uncharacterized protein</fullName>
    </submittedName>
</protein>
<accession>A0A161J233</accession>
<dbReference type="EMBL" id="CP014841">
    <property type="protein sequence ID" value="AND67995.1"/>
    <property type="molecule type" value="Genomic_DNA"/>
</dbReference>
<dbReference type="RefSeq" id="WP_063670301.1">
    <property type="nucleotide sequence ID" value="NZ_CP014841.1"/>
</dbReference>
<evidence type="ECO:0000313" key="1">
    <source>
        <dbReference type="EMBL" id="AND67995.1"/>
    </source>
</evidence>
<dbReference type="Proteomes" id="UP000077255">
    <property type="component" value="Chromosome"/>
</dbReference>
<keyword evidence="2" id="KW-1185">Reference proteome</keyword>
<organism evidence="1 2">
    <name type="scientific">Dyella thiooxydans</name>
    <dbReference type="NCBI Taxonomy" id="445710"/>
    <lineage>
        <taxon>Bacteria</taxon>
        <taxon>Pseudomonadati</taxon>
        <taxon>Pseudomonadota</taxon>
        <taxon>Gammaproteobacteria</taxon>
        <taxon>Lysobacterales</taxon>
        <taxon>Rhodanobacteraceae</taxon>
        <taxon>Dyella</taxon>
    </lineage>
</organism>
<dbReference type="OrthoDB" id="9155693at2"/>
<sequence>MSQIQTPVSYGELIDKITILEIKSQQIRDPAKLANVRTELDLLNATWAAHPASQTDITDERARLLAVNQALWDIEDHIRLKEKAQAFDAEFIELARSVYFRNDERAAVKREINLKLGSQLVEEKSYQDYRAS</sequence>
<dbReference type="PATRIC" id="fig|445710.3.peg.538"/>